<evidence type="ECO:0000313" key="2">
    <source>
        <dbReference type="Proteomes" id="UP000289856"/>
    </source>
</evidence>
<accession>A0A3T1D1T7</accession>
<dbReference type="OrthoDB" id="2086672at2"/>
<dbReference type="KEGG" id="cohn:KCTCHS21_14550"/>
<proteinExistence type="predicted"/>
<gene>
    <name evidence="1" type="ORF">KCTCHS21_14550</name>
</gene>
<evidence type="ECO:0008006" key="3">
    <source>
        <dbReference type="Google" id="ProtNLM"/>
    </source>
</evidence>
<dbReference type="AlphaFoldDB" id="A0A3T1D1T7"/>
<organism evidence="1 2">
    <name type="scientific">Cohnella abietis</name>
    <dbReference type="NCBI Taxonomy" id="2507935"/>
    <lineage>
        <taxon>Bacteria</taxon>
        <taxon>Bacillati</taxon>
        <taxon>Bacillota</taxon>
        <taxon>Bacilli</taxon>
        <taxon>Bacillales</taxon>
        <taxon>Paenibacillaceae</taxon>
        <taxon>Cohnella</taxon>
    </lineage>
</organism>
<protein>
    <recommendedName>
        <fullName evidence="3">Ketopantoate hydroxymethyltransferase</fullName>
    </recommendedName>
</protein>
<keyword evidence="2" id="KW-1185">Reference proteome</keyword>
<sequence length="94" mass="10553">MIKQSYLHELAQYTKDKITKLVVNDVLEITDFNLKEVDANNVELEAVIPFGAMATVTKIELKGSMNDVIATKTVFLPIVEDTIIQQVITFVEVL</sequence>
<name>A0A3T1D1T7_9BACL</name>
<dbReference type="RefSeq" id="WP_130606316.1">
    <property type="nucleotide sequence ID" value="NZ_AP019400.1"/>
</dbReference>
<dbReference type="Proteomes" id="UP000289856">
    <property type="component" value="Chromosome"/>
</dbReference>
<dbReference type="EMBL" id="AP019400">
    <property type="protein sequence ID" value="BBI32056.1"/>
    <property type="molecule type" value="Genomic_DNA"/>
</dbReference>
<evidence type="ECO:0000313" key="1">
    <source>
        <dbReference type="EMBL" id="BBI32056.1"/>
    </source>
</evidence>
<reference evidence="1 2" key="1">
    <citation type="submission" date="2019-01" db="EMBL/GenBank/DDBJ databases">
        <title>Complete genome sequence of Cohnella hallensis HS21 isolated from Korean fir (Abies koreana) rhizospheric soil.</title>
        <authorList>
            <person name="Jiang L."/>
            <person name="Kang S.W."/>
            <person name="Kim S."/>
            <person name="Jung J."/>
            <person name="Kim C.Y."/>
            <person name="Kim D.H."/>
            <person name="Kim S.W."/>
            <person name="Lee J."/>
        </authorList>
    </citation>
    <scope>NUCLEOTIDE SEQUENCE [LARGE SCALE GENOMIC DNA]</scope>
    <source>
        <strain evidence="1 2">HS21</strain>
    </source>
</reference>